<feature type="region of interest" description="Disordered" evidence="2">
    <location>
        <begin position="68"/>
        <end position="88"/>
    </location>
</feature>
<evidence type="ECO:0000256" key="2">
    <source>
        <dbReference type="SAM" id="MobiDB-lite"/>
    </source>
</evidence>
<evidence type="ECO:0000313" key="4">
    <source>
        <dbReference type="Proteomes" id="UP000566819"/>
    </source>
</evidence>
<sequence>MKPTYTEEDIQRALNAIENSMSQKKAGLNALTARNIKSGWQAVGLWPTNSIKPLINRLLLENSNNLEKESKKRKAEEPLPDWNTDQSAFKVPTPKKLEDIREQVYSISRLGKATTPTARVLFRKVSKAIDQKNFVIAQHKRRIQQLEARVQQLEPRKRRKVKTSPNSKFAGIEAIKKAQIEAGNRQIEEEDSDRTIQLISTNDVLAVVFGITTSVLAIGDQNANQDQELRLLSSTASTSNALNESHPEERPIETRNQLQHIIGDTLDVFSRHLQQ</sequence>
<organism evidence="3 4">
    <name type="scientific">Cudoniella acicularis</name>
    <dbReference type="NCBI Taxonomy" id="354080"/>
    <lineage>
        <taxon>Eukaryota</taxon>
        <taxon>Fungi</taxon>
        <taxon>Dikarya</taxon>
        <taxon>Ascomycota</taxon>
        <taxon>Pezizomycotina</taxon>
        <taxon>Leotiomycetes</taxon>
        <taxon>Helotiales</taxon>
        <taxon>Tricladiaceae</taxon>
        <taxon>Cudoniella</taxon>
    </lineage>
</organism>
<feature type="coiled-coil region" evidence="1">
    <location>
        <begin position="129"/>
        <end position="156"/>
    </location>
</feature>
<dbReference type="AlphaFoldDB" id="A0A8H4RYM7"/>
<comment type="caution">
    <text evidence="3">The sequence shown here is derived from an EMBL/GenBank/DDBJ whole genome shotgun (WGS) entry which is preliminary data.</text>
</comment>
<dbReference type="Proteomes" id="UP000566819">
    <property type="component" value="Unassembled WGS sequence"/>
</dbReference>
<accession>A0A8H4RYM7</accession>
<keyword evidence="1" id="KW-0175">Coiled coil</keyword>
<keyword evidence="4" id="KW-1185">Reference proteome</keyword>
<gene>
    <name evidence="3" type="ORF">G7Y89_g725</name>
</gene>
<name>A0A8H4RYM7_9HELO</name>
<protein>
    <submittedName>
        <fullName evidence="3">Uncharacterized protein</fullName>
    </submittedName>
</protein>
<feature type="compositionally biased region" description="Basic and acidic residues" evidence="2">
    <location>
        <begin position="68"/>
        <end position="77"/>
    </location>
</feature>
<evidence type="ECO:0000313" key="3">
    <source>
        <dbReference type="EMBL" id="KAF4637374.1"/>
    </source>
</evidence>
<dbReference type="EMBL" id="JAAMPI010000025">
    <property type="protein sequence ID" value="KAF4637374.1"/>
    <property type="molecule type" value="Genomic_DNA"/>
</dbReference>
<evidence type="ECO:0000256" key="1">
    <source>
        <dbReference type="SAM" id="Coils"/>
    </source>
</evidence>
<dbReference type="OrthoDB" id="5425890at2759"/>
<reference evidence="3 4" key="1">
    <citation type="submission" date="2020-03" db="EMBL/GenBank/DDBJ databases">
        <title>Draft Genome Sequence of Cudoniella acicularis.</title>
        <authorList>
            <person name="Buettner E."/>
            <person name="Kellner H."/>
        </authorList>
    </citation>
    <scope>NUCLEOTIDE SEQUENCE [LARGE SCALE GENOMIC DNA]</scope>
    <source>
        <strain evidence="3 4">DSM 108380</strain>
    </source>
</reference>
<proteinExistence type="predicted"/>